<dbReference type="AlphaFoldDB" id="G4QLC5"/>
<gene>
    <name evidence="1" type="ordered locus">GNIT_1676</name>
</gene>
<dbReference type="OrthoDB" id="5566524at2"/>
<dbReference type="Pfam" id="PF10972">
    <property type="entry name" value="CsiV"/>
    <property type="match status" value="1"/>
</dbReference>
<dbReference type="KEGG" id="gni:GNIT_1676"/>
<evidence type="ECO:0000313" key="1">
    <source>
        <dbReference type="EMBL" id="AEP29792.1"/>
    </source>
</evidence>
<dbReference type="Proteomes" id="UP000009282">
    <property type="component" value="Chromosome"/>
</dbReference>
<reference evidence="1 2" key="1">
    <citation type="journal article" date="2011" name="J. Bacteriol.">
        <title>Complete genome sequence of seawater bacterium Glaciecola nitratireducens FR1064T.</title>
        <authorList>
            <person name="Bian F."/>
            <person name="Qin Q.L."/>
            <person name="Xie B.B."/>
            <person name="Shu Y.L."/>
            <person name="Zhang X.Y."/>
            <person name="Yu Y."/>
            <person name="Chen B."/>
            <person name="Chen X.L."/>
            <person name="Zhou B.C."/>
            <person name="Zhang Y.Z."/>
        </authorList>
    </citation>
    <scope>NUCLEOTIDE SEQUENCE [LARGE SCALE GENOMIC DNA]</scope>
    <source>
        <strain evidence="2">JCM 12485 / KCTC 12276 / FR1064</strain>
    </source>
</reference>
<accession>G4QLC5</accession>
<name>G4QLC5_GLANF</name>
<dbReference type="EMBL" id="CP003060">
    <property type="protein sequence ID" value="AEP29792.1"/>
    <property type="molecule type" value="Genomic_DNA"/>
</dbReference>
<proteinExistence type="predicted"/>
<dbReference type="HOGENOM" id="CLU_574729_0_0_6"/>
<sequence length="436" mass="49722">MQASAIVINLCSNRVANVRRNVIAGLKTAASCVANTKQRLSTITALTFALSMLSAPMHASSQTSSAEDEDWWFDVEVITFKRNTSSTPLEEDFSYTGLEVSLENVTDLISLPLYRQANPLIDLQKMLYECSANHSIFQSNLSAFDIFALTSDSGELEIKTEEKNNDDVAKQFKTRQPVLTTEERFAILLDKQNCGAAKKEIASSFLAINSVNKTSTYLQQPIMTISENAHLLADKQLTLIDYAKRLFAQRDITPLSHMAWRQPVVFGEDNAKFYRVFSGDKLLLPPEPSPSYAVLKQKYDPELNNVIDQNSETFFAELKQQLVDAKPVNWQDRENIKASGSETKPSTDDVWELDGKVKVYLNYINRVPYLHIDSEFGFNELQLNTFGEAEIEQYPFKQRRRVISKQIHYFDHPKIGIIIRLERYEKPKEVDDEDIY</sequence>
<keyword evidence="2" id="KW-1185">Reference proteome</keyword>
<dbReference type="eggNOG" id="ENOG5032UIH">
    <property type="taxonomic scope" value="Bacteria"/>
</dbReference>
<dbReference type="RefSeq" id="WP_014108666.1">
    <property type="nucleotide sequence ID" value="NC_016041.1"/>
</dbReference>
<dbReference type="InterPro" id="IPR021241">
    <property type="entry name" value="CsiV"/>
</dbReference>
<evidence type="ECO:0000313" key="2">
    <source>
        <dbReference type="Proteomes" id="UP000009282"/>
    </source>
</evidence>
<protein>
    <submittedName>
        <fullName evidence="1">Uncharacterized protein</fullName>
    </submittedName>
</protein>
<dbReference type="STRING" id="1085623.GNIT_1676"/>
<organism evidence="1 2">
    <name type="scientific">Glaciecola nitratireducens (strain JCM 12485 / KCTC 12276 / FR1064)</name>
    <dbReference type="NCBI Taxonomy" id="1085623"/>
    <lineage>
        <taxon>Bacteria</taxon>
        <taxon>Pseudomonadati</taxon>
        <taxon>Pseudomonadota</taxon>
        <taxon>Gammaproteobacteria</taxon>
        <taxon>Alteromonadales</taxon>
        <taxon>Alteromonadaceae</taxon>
        <taxon>Brumicola</taxon>
    </lineage>
</organism>